<proteinExistence type="predicted"/>
<dbReference type="Proteomes" id="UP000324222">
    <property type="component" value="Unassembled WGS sequence"/>
</dbReference>
<comment type="caution">
    <text evidence="1">The sequence shown here is derived from an EMBL/GenBank/DDBJ whole genome shotgun (WGS) entry which is preliminary data.</text>
</comment>
<dbReference type="EMBL" id="VSRR010068385">
    <property type="protein sequence ID" value="MPC85411.1"/>
    <property type="molecule type" value="Genomic_DNA"/>
</dbReference>
<evidence type="ECO:0000313" key="2">
    <source>
        <dbReference type="Proteomes" id="UP000324222"/>
    </source>
</evidence>
<organism evidence="1 2">
    <name type="scientific">Portunus trituberculatus</name>
    <name type="common">Swimming crab</name>
    <name type="synonym">Neptunus trituberculatus</name>
    <dbReference type="NCBI Taxonomy" id="210409"/>
    <lineage>
        <taxon>Eukaryota</taxon>
        <taxon>Metazoa</taxon>
        <taxon>Ecdysozoa</taxon>
        <taxon>Arthropoda</taxon>
        <taxon>Crustacea</taxon>
        <taxon>Multicrustacea</taxon>
        <taxon>Malacostraca</taxon>
        <taxon>Eumalacostraca</taxon>
        <taxon>Eucarida</taxon>
        <taxon>Decapoda</taxon>
        <taxon>Pleocyemata</taxon>
        <taxon>Brachyura</taxon>
        <taxon>Eubrachyura</taxon>
        <taxon>Portunoidea</taxon>
        <taxon>Portunidae</taxon>
        <taxon>Portuninae</taxon>
        <taxon>Portunus</taxon>
    </lineage>
</organism>
<dbReference type="AlphaFoldDB" id="A0A5B7IIX8"/>
<evidence type="ECO:0000313" key="1">
    <source>
        <dbReference type="EMBL" id="MPC85411.1"/>
    </source>
</evidence>
<keyword evidence="2" id="KW-1185">Reference proteome</keyword>
<name>A0A5B7IIX8_PORTR</name>
<reference evidence="1 2" key="1">
    <citation type="submission" date="2019-05" db="EMBL/GenBank/DDBJ databases">
        <title>Another draft genome of Portunus trituberculatus and its Hox gene families provides insights of decapod evolution.</title>
        <authorList>
            <person name="Jeong J.-H."/>
            <person name="Song I."/>
            <person name="Kim S."/>
            <person name="Choi T."/>
            <person name="Kim D."/>
            <person name="Ryu S."/>
            <person name="Kim W."/>
        </authorList>
    </citation>
    <scope>NUCLEOTIDE SEQUENCE [LARGE SCALE GENOMIC DNA]</scope>
    <source>
        <tissue evidence="1">Muscle</tissue>
    </source>
</reference>
<accession>A0A5B7IIX8</accession>
<gene>
    <name evidence="1" type="ORF">E2C01_080183</name>
</gene>
<protein>
    <submittedName>
        <fullName evidence="1">Uncharacterized protein</fullName>
    </submittedName>
</protein>
<sequence>MVAVELTMRDKPSTHNITRREVNTSHTHLTLREKQTAMQCSGFMRRLYLTGFSQNARKLR</sequence>